<dbReference type="CDD" id="cd16936">
    <property type="entry name" value="HATPase_RsbW-like"/>
    <property type="match status" value="1"/>
</dbReference>
<evidence type="ECO:0000256" key="1">
    <source>
        <dbReference type="ARBA" id="ARBA00022527"/>
    </source>
</evidence>
<dbReference type="EMBL" id="JBEZNA010000091">
    <property type="protein sequence ID" value="MEU9580912.1"/>
    <property type="molecule type" value="Genomic_DNA"/>
</dbReference>
<dbReference type="RefSeq" id="WP_359277037.1">
    <property type="nucleotide sequence ID" value="NZ_JBEZNA010000091.1"/>
</dbReference>
<organism evidence="4 5">
    <name type="scientific">Streptomyces chilikensis</name>
    <dbReference type="NCBI Taxonomy" id="1194079"/>
    <lineage>
        <taxon>Bacteria</taxon>
        <taxon>Bacillati</taxon>
        <taxon>Actinomycetota</taxon>
        <taxon>Actinomycetes</taxon>
        <taxon>Kitasatosporales</taxon>
        <taxon>Streptomycetaceae</taxon>
        <taxon>Streptomyces</taxon>
    </lineage>
</organism>
<evidence type="ECO:0000313" key="4">
    <source>
        <dbReference type="EMBL" id="MEU9580912.1"/>
    </source>
</evidence>
<accession>A0ABV3EXH1</accession>
<evidence type="ECO:0000259" key="2">
    <source>
        <dbReference type="Pfam" id="PF13581"/>
    </source>
</evidence>
<dbReference type="Pfam" id="PF13581">
    <property type="entry name" value="HATPase_c_2"/>
    <property type="match status" value="1"/>
</dbReference>
<sequence>MTTHSRTTTYFRQPPDRGPGSGLFHPALFYRSDQEYLDGVCRFLRVAVHGRGDRALVAVPGRRLEPLRALFERGEDGAEYGRPDGTGHDVRERVTWVDMEEAGRNPGRVLSLFREFADRHETSESRPVIVGEPLWVGRGPAETREALRHQALVNLAFAGRRVSVLCPYDAALSEDVLTQARRIHPVVTEGGTRRISRDYADPLDVCASFDTPLPEPADPFVIDFGEHELALARGTAEDWASRCGLSPARRTDWLLAIGEATGNSVRHGGGQGTLRMWRSGNSLVAEIRDGGRLTDPLVGRRRPDPRSPHGGRGVWIMHQLCDLVEMRNEPGALVLRLHMTVD</sequence>
<evidence type="ECO:0000259" key="3">
    <source>
        <dbReference type="Pfam" id="PF14417"/>
    </source>
</evidence>
<name>A0ABV3EXH1_9ACTN</name>
<dbReference type="Gene3D" id="3.30.565.10">
    <property type="entry name" value="Histidine kinase-like ATPase, C-terminal domain"/>
    <property type="match status" value="1"/>
</dbReference>
<dbReference type="PANTHER" id="PTHR35526:SF3">
    <property type="entry name" value="ANTI-SIGMA-F FACTOR RSBW"/>
    <property type="match status" value="1"/>
</dbReference>
<reference evidence="4 5" key="1">
    <citation type="submission" date="2024-06" db="EMBL/GenBank/DDBJ databases">
        <title>The Natural Products Discovery Center: Release of the First 8490 Sequenced Strains for Exploring Actinobacteria Biosynthetic Diversity.</title>
        <authorList>
            <person name="Kalkreuter E."/>
            <person name="Kautsar S.A."/>
            <person name="Yang D."/>
            <person name="Bader C.D."/>
            <person name="Teijaro C.N."/>
            <person name="Fluegel L."/>
            <person name="Davis C.M."/>
            <person name="Simpson J.R."/>
            <person name="Lauterbach L."/>
            <person name="Steele A.D."/>
            <person name="Gui C."/>
            <person name="Meng S."/>
            <person name="Li G."/>
            <person name="Viehrig K."/>
            <person name="Ye F."/>
            <person name="Su P."/>
            <person name="Kiefer A.F."/>
            <person name="Nichols A."/>
            <person name="Cepeda A.J."/>
            <person name="Yan W."/>
            <person name="Fan B."/>
            <person name="Jiang Y."/>
            <person name="Adhikari A."/>
            <person name="Zheng C.-J."/>
            <person name="Schuster L."/>
            <person name="Cowan T.M."/>
            <person name="Smanski M.J."/>
            <person name="Chevrette M.G."/>
            <person name="De Carvalho L.P.S."/>
            <person name="Shen B."/>
        </authorList>
    </citation>
    <scope>NUCLEOTIDE SEQUENCE [LARGE SCALE GENOMIC DNA]</scope>
    <source>
        <strain evidence="4 5">NPDC048117</strain>
    </source>
</reference>
<protein>
    <submittedName>
        <fullName evidence="4">Sensor histidine kinase</fullName>
    </submittedName>
</protein>
<dbReference type="InterPro" id="IPR050267">
    <property type="entry name" value="Anti-sigma-factor_SerPK"/>
</dbReference>
<dbReference type="InterPro" id="IPR047718">
    <property type="entry name" value="RsbA-like_anti_sig"/>
</dbReference>
<feature type="domain" description="Histidine kinase/HSP90-like ATPase" evidence="2">
    <location>
        <begin position="229"/>
        <end position="337"/>
    </location>
</feature>
<dbReference type="PANTHER" id="PTHR35526">
    <property type="entry name" value="ANTI-SIGMA-F FACTOR RSBW-RELATED"/>
    <property type="match status" value="1"/>
</dbReference>
<keyword evidence="4" id="KW-0808">Transferase</keyword>
<comment type="caution">
    <text evidence="4">The sequence shown here is derived from an EMBL/GenBank/DDBJ whole genome shotgun (WGS) entry which is preliminary data.</text>
</comment>
<dbReference type="SUPFAM" id="SSF55874">
    <property type="entry name" value="ATPase domain of HSP90 chaperone/DNA topoisomerase II/histidine kinase"/>
    <property type="match status" value="1"/>
</dbReference>
<proteinExistence type="predicted"/>
<keyword evidence="4" id="KW-0418">Kinase</keyword>
<dbReference type="InterPro" id="IPR003594">
    <property type="entry name" value="HATPase_dom"/>
</dbReference>
<keyword evidence="1" id="KW-0723">Serine/threonine-protein kinase</keyword>
<dbReference type="Pfam" id="PF14417">
    <property type="entry name" value="MEDS"/>
    <property type="match status" value="1"/>
</dbReference>
<dbReference type="GO" id="GO:0016301">
    <property type="term" value="F:kinase activity"/>
    <property type="evidence" value="ECO:0007669"/>
    <property type="project" value="UniProtKB-KW"/>
</dbReference>
<dbReference type="Proteomes" id="UP001551584">
    <property type="component" value="Unassembled WGS sequence"/>
</dbReference>
<dbReference type="InterPro" id="IPR025847">
    <property type="entry name" value="MEDS_domain"/>
</dbReference>
<dbReference type="InterPro" id="IPR036890">
    <property type="entry name" value="HATPase_C_sf"/>
</dbReference>
<evidence type="ECO:0000313" key="5">
    <source>
        <dbReference type="Proteomes" id="UP001551584"/>
    </source>
</evidence>
<feature type="domain" description="MEDS" evidence="3">
    <location>
        <begin position="25"/>
        <end position="185"/>
    </location>
</feature>
<gene>
    <name evidence="4" type="ORF">AB0D95_27195</name>
</gene>
<dbReference type="NCBIfam" id="NF041045">
    <property type="entry name" value="RsbA_anti_sig"/>
    <property type="match status" value="1"/>
</dbReference>
<keyword evidence="5" id="KW-1185">Reference proteome</keyword>